<dbReference type="AlphaFoldDB" id="A0A0B1RUN3"/>
<organism evidence="4 5">
    <name type="scientific">Oesophagostomum dentatum</name>
    <name type="common">Nodular worm</name>
    <dbReference type="NCBI Taxonomy" id="61180"/>
    <lineage>
        <taxon>Eukaryota</taxon>
        <taxon>Metazoa</taxon>
        <taxon>Ecdysozoa</taxon>
        <taxon>Nematoda</taxon>
        <taxon>Chromadorea</taxon>
        <taxon>Rhabditida</taxon>
        <taxon>Rhabditina</taxon>
        <taxon>Rhabditomorpha</taxon>
        <taxon>Strongyloidea</taxon>
        <taxon>Strongylidae</taxon>
        <taxon>Oesophagostomum</taxon>
    </lineage>
</organism>
<dbReference type="InterPro" id="IPR011001">
    <property type="entry name" value="Saposin-like"/>
</dbReference>
<evidence type="ECO:0000259" key="3">
    <source>
        <dbReference type="PROSITE" id="PS50015"/>
    </source>
</evidence>
<gene>
    <name evidence="4" type="ORF">OESDEN_25517</name>
</gene>
<feature type="signal peptide" evidence="2">
    <location>
        <begin position="1"/>
        <end position="15"/>
    </location>
</feature>
<keyword evidence="1" id="KW-1015">Disulfide bond</keyword>
<evidence type="ECO:0000313" key="5">
    <source>
        <dbReference type="Proteomes" id="UP000053660"/>
    </source>
</evidence>
<feature type="domain" description="Saposin B-type" evidence="3">
    <location>
        <begin position="139"/>
        <end position="211"/>
    </location>
</feature>
<dbReference type="EMBL" id="KN613307">
    <property type="protein sequence ID" value="KHJ74867.1"/>
    <property type="molecule type" value="Genomic_DNA"/>
</dbReference>
<accession>A0A0B1RUN3</accession>
<sequence length="211" mass="24395">MKYIVLFAVIAACFAFDKESMLKHNKIGKEPVETFEAKSTCEECKSLVHRFSDAAKDPQKLAELKMLLNVLCHETSYVDECRVFVSKLDVIVKKLEPYLQDAEKVCKSFHMCSNSRLEAFHRIGLLYAKRTMNKVEGLKDLVCDECQFAAKELKAIVEDKEKQQAIRDFFSQNICKHMSRYQGMCDMLVEQFLPEMFQELESLLQDPKKVG</sequence>
<proteinExistence type="predicted"/>
<feature type="domain" description="Saposin B-type" evidence="3">
    <location>
        <begin position="37"/>
        <end position="116"/>
    </location>
</feature>
<dbReference type="InterPro" id="IPR051428">
    <property type="entry name" value="Sphingo_Act-Surfact_Prot"/>
</dbReference>
<dbReference type="OrthoDB" id="69496at2759"/>
<evidence type="ECO:0000313" key="4">
    <source>
        <dbReference type="EMBL" id="KHJ74867.1"/>
    </source>
</evidence>
<evidence type="ECO:0000256" key="1">
    <source>
        <dbReference type="ARBA" id="ARBA00023157"/>
    </source>
</evidence>
<dbReference type="SUPFAM" id="SSF47862">
    <property type="entry name" value="Saposin"/>
    <property type="match status" value="1"/>
</dbReference>
<dbReference type="PROSITE" id="PS50015">
    <property type="entry name" value="SAP_B"/>
    <property type="match status" value="2"/>
</dbReference>
<keyword evidence="5" id="KW-1185">Reference proteome</keyword>
<evidence type="ECO:0000256" key="2">
    <source>
        <dbReference type="SAM" id="SignalP"/>
    </source>
</evidence>
<dbReference type="Gene3D" id="1.10.225.10">
    <property type="entry name" value="Saposin-like"/>
    <property type="match status" value="2"/>
</dbReference>
<dbReference type="PANTHER" id="PTHR11480">
    <property type="entry name" value="SAPOSIN-RELATED"/>
    <property type="match status" value="1"/>
</dbReference>
<dbReference type="InterPro" id="IPR008139">
    <property type="entry name" value="SaposinB_dom"/>
</dbReference>
<dbReference type="PANTHER" id="PTHR11480:SF3">
    <property type="entry name" value="BCDNA.GH08312"/>
    <property type="match status" value="1"/>
</dbReference>
<dbReference type="Proteomes" id="UP000053660">
    <property type="component" value="Unassembled WGS sequence"/>
</dbReference>
<feature type="chain" id="PRO_5012565387" evidence="2">
    <location>
        <begin position="16"/>
        <end position="211"/>
    </location>
</feature>
<keyword evidence="2" id="KW-0732">Signal</keyword>
<reference evidence="4 5" key="1">
    <citation type="submission" date="2014-03" db="EMBL/GenBank/DDBJ databases">
        <title>Draft genome of the hookworm Oesophagostomum dentatum.</title>
        <authorList>
            <person name="Mitreva M."/>
        </authorList>
    </citation>
    <scope>NUCLEOTIDE SEQUENCE [LARGE SCALE GENOMIC DNA]</scope>
    <source>
        <strain evidence="4 5">OD-Hann</strain>
    </source>
</reference>
<name>A0A0B1RUN3_OESDE</name>
<protein>
    <submittedName>
        <fullName evidence="4">Saposin-like type B, region 1</fullName>
    </submittedName>
</protein>
<dbReference type="SMART" id="SM00741">
    <property type="entry name" value="SapB"/>
    <property type="match status" value="2"/>
</dbReference>